<evidence type="ECO:0000313" key="3">
    <source>
        <dbReference type="Proteomes" id="UP000199626"/>
    </source>
</evidence>
<sequence length="103" mass="11610">MSECKWQRHENEIKLQGELSRVTVPALWQQRQQWLQGTDTVTLNFAGVEKVDSAGVAMLIAAQRELLDAHRALKITHATAQLRAMVQVSGVESILELNDSMRK</sequence>
<evidence type="ECO:0000313" key="2">
    <source>
        <dbReference type="EMBL" id="SDB32511.1"/>
    </source>
</evidence>
<gene>
    <name evidence="2" type="ORF">SAMN02927930_01233</name>
</gene>
<dbReference type="SUPFAM" id="SSF52091">
    <property type="entry name" value="SpoIIaa-like"/>
    <property type="match status" value="1"/>
</dbReference>
<dbReference type="RefSeq" id="WP_092592781.1">
    <property type="nucleotide sequence ID" value="NZ_FMXN01000006.1"/>
</dbReference>
<dbReference type="PROSITE" id="PS50801">
    <property type="entry name" value="STAS"/>
    <property type="match status" value="1"/>
</dbReference>
<dbReference type="STRING" id="1159017.SAMN02927930_01233"/>
<dbReference type="OrthoDB" id="5900662at2"/>
<protein>
    <submittedName>
        <fullName evidence="2">Phospholipid transport system transporter-binding protein</fullName>
    </submittedName>
</protein>
<evidence type="ECO:0000259" key="1">
    <source>
        <dbReference type="PROSITE" id="PS50801"/>
    </source>
</evidence>
<dbReference type="InterPro" id="IPR002645">
    <property type="entry name" value="STAS_dom"/>
</dbReference>
<dbReference type="InterPro" id="IPR058548">
    <property type="entry name" value="MlaB-like_STAS"/>
</dbReference>
<dbReference type="AlphaFoldDB" id="A0A1G6CI40"/>
<dbReference type="Pfam" id="PF13466">
    <property type="entry name" value="STAS_2"/>
    <property type="match status" value="1"/>
</dbReference>
<dbReference type="InterPro" id="IPR036513">
    <property type="entry name" value="STAS_dom_sf"/>
</dbReference>
<keyword evidence="3" id="KW-1185">Reference proteome</keyword>
<reference evidence="3" key="1">
    <citation type="submission" date="2016-10" db="EMBL/GenBank/DDBJ databases">
        <authorList>
            <person name="Varghese N."/>
            <person name="Submissions S."/>
        </authorList>
    </citation>
    <scope>NUCLEOTIDE SEQUENCE [LARGE SCALE GENOMIC DNA]</scope>
    <source>
        <strain evidence="3">CGMCC 1.10824</strain>
    </source>
</reference>
<dbReference type="EMBL" id="FMXN01000006">
    <property type="protein sequence ID" value="SDB32511.1"/>
    <property type="molecule type" value="Genomic_DNA"/>
</dbReference>
<feature type="domain" description="STAS" evidence="1">
    <location>
        <begin position="13"/>
        <end position="103"/>
    </location>
</feature>
<dbReference type="Proteomes" id="UP000199626">
    <property type="component" value="Unassembled WGS sequence"/>
</dbReference>
<name>A0A1G6CI40_9GAMM</name>
<organism evidence="2 3">
    <name type="scientific">Pseudidiomarina indica</name>
    <dbReference type="NCBI Taxonomy" id="1159017"/>
    <lineage>
        <taxon>Bacteria</taxon>
        <taxon>Pseudomonadati</taxon>
        <taxon>Pseudomonadota</taxon>
        <taxon>Gammaproteobacteria</taxon>
        <taxon>Alteromonadales</taxon>
        <taxon>Idiomarinaceae</taxon>
        <taxon>Pseudidiomarina</taxon>
    </lineage>
</organism>
<accession>A0A1G6CI40</accession>
<proteinExistence type="predicted"/>
<dbReference type="InterPro" id="IPR052746">
    <property type="entry name" value="MlaB_ABC_Transporter"/>
</dbReference>
<dbReference type="PANTHER" id="PTHR35849">
    <property type="entry name" value="BLR2341 PROTEIN"/>
    <property type="match status" value="1"/>
</dbReference>
<dbReference type="CDD" id="cd07043">
    <property type="entry name" value="STAS_anti-anti-sigma_factors"/>
    <property type="match status" value="1"/>
</dbReference>
<dbReference type="Gene3D" id="3.30.750.24">
    <property type="entry name" value="STAS domain"/>
    <property type="match status" value="1"/>
</dbReference>
<dbReference type="PANTHER" id="PTHR35849:SF1">
    <property type="entry name" value="INTERMEMBRANE PHOSPHOLIPID TRANSPORT SYSTEM BINDING PROTEIN MLAB"/>
    <property type="match status" value="1"/>
</dbReference>